<dbReference type="EMBL" id="FOSN01000011">
    <property type="protein sequence ID" value="SFK59103.1"/>
    <property type="molecule type" value="Genomic_DNA"/>
</dbReference>
<feature type="compositionally biased region" description="Acidic residues" evidence="1">
    <location>
        <begin position="159"/>
        <end position="168"/>
    </location>
</feature>
<dbReference type="RefSeq" id="WP_139223621.1">
    <property type="nucleotide sequence ID" value="NZ_FOSN01000011.1"/>
</dbReference>
<dbReference type="AlphaFoldDB" id="A0A1I4AS57"/>
<dbReference type="InterPro" id="IPR021068">
    <property type="entry name" value="HTH_DNA-bd"/>
</dbReference>
<accession>A0A1I4AS57</accession>
<dbReference type="Proteomes" id="UP000198755">
    <property type="component" value="Unassembled WGS sequence"/>
</dbReference>
<name>A0A1I4AS57_9HYPH</name>
<feature type="region of interest" description="Disordered" evidence="1">
    <location>
        <begin position="129"/>
        <end position="176"/>
    </location>
</feature>
<keyword evidence="5" id="KW-1185">Reference proteome</keyword>
<evidence type="ECO:0000313" key="5">
    <source>
        <dbReference type="Proteomes" id="UP000198755"/>
    </source>
</evidence>
<proteinExistence type="predicted"/>
<dbReference type="STRING" id="1612308.SAMN05444581_11177"/>
<feature type="compositionally biased region" description="Low complexity" evidence="1">
    <location>
        <begin position="129"/>
        <end position="142"/>
    </location>
</feature>
<dbReference type="Pfam" id="PF11972">
    <property type="entry name" value="HTH_13"/>
    <property type="match status" value="1"/>
</dbReference>
<dbReference type="OrthoDB" id="7989940at2"/>
<feature type="domain" description="DUF1612" evidence="2">
    <location>
        <begin position="201"/>
        <end position="326"/>
    </location>
</feature>
<feature type="domain" description="HTH DNA binding" evidence="3">
    <location>
        <begin position="335"/>
        <end position="389"/>
    </location>
</feature>
<dbReference type="InterPro" id="IPR011670">
    <property type="entry name" value="DUF1612"/>
</dbReference>
<protein>
    <submittedName>
        <fullName evidence="4">HTH DNA binding domain-containing protein</fullName>
    </submittedName>
</protein>
<dbReference type="InterPro" id="IPR048017">
    <property type="entry name" value="Y4cF-like"/>
</dbReference>
<evidence type="ECO:0000259" key="2">
    <source>
        <dbReference type="Pfam" id="PF07756"/>
    </source>
</evidence>
<evidence type="ECO:0000313" key="4">
    <source>
        <dbReference type="EMBL" id="SFK59103.1"/>
    </source>
</evidence>
<sequence>MSFKTATAWTTSAPPPAAFDLDAKALAALIGPLSAADDALARLDERLRKSPVRAGVLARLDAQEACAAVWAEGELVQIEDLVLHDCGMDVRSPTHHLVRAHSYLRLRRRAAQGDSKALLKPEGIFRLAGRPAPGPAAHAPAGRAGGSGKEGAAELDGRDLDDECETESEFAPVKASDSAAAEAAKRLLRRLGEPAREKDSLVYEEDWDETGRLDAWSADLTEAEAWPPLLAALLLARAWRDQQPLQRQGFLAPILAGLYLRRRGRTAAHLLVFHLGLRRLKPAPRRLQTPLEELQHGLAIVAAAAGEALALHDRLTLARELLARKCKGRRGSSNLPALTEFLVDSPLVSVPLIAHKLEISPQAAQLLVNGLGSSLREITGRKRYRAWSIG</sequence>
<gene>
    <name evidence="4" type="ORF">SAMN05444581_11177</name>
</gene>
<dbReference type="Pfam" id="PF07756">
    <property type="entry name" value="DUF1612"/>
    <property type="match status" value="1"/>
</dbReference>
<evidence type="ECO:0000256" key="1">
    <source>
        <dbReference type="SAM" id="MobiDB-lite"/>
    </source>
</evidence>
<reference evidence="4 5" key="1">
    <citation type="submission" date="2016-10" db="EMBL/GenBank/DDBJ databases">
        <authorList>
            <person name="de Groot N.N."/>
        </authorList>
    </citation>
    <scope>NUCLEOTIDE SEQUENCE [LARGE SCALE GENOMIC DNA]</scope>
    <source>
        <strain evidence="4 5">NE2</strain>
    </source>
</reference>
<evidence type="ECO:0000259" key="3">
    <source>
        <dbReference type="Pfam" id="PF11972"/>
    </source>
</evidence>
<dbReference type="NCBIfam" id="NF040876">
    <property type="entry name" value="RHE_PE00001_fam"/>
    <property type="match status" value="1"/>
</dbReference>
<organism evidence="4 5">
    <name type="scientific">Methylocapsa palsarum</name>
    <dbReference type="NCBI Taxonomy" id="1612308"/>
    <lineage>
        <taxon>Bacteria</taxon>
        <taxon>Pseudomonadati</taxon>
        <taxon>Pseudomonadota</taxon>
        <taxon>Alphaproteobacteria</taxon>
        <taxon>Hyphomicrobiales</taxon>
        <taxon>Beijerinckiaceae</taxon>
        <taxon>Methylocapsa</taxon>
    </lineage>
</organism>